<keyword evidence="2" id="KW-1185">Reference proteome</keyword>
<organism evidence="1 2">
    <name type="scientific">Auriscalpium vulgare</name>
    <dbReference type="NCBI Taxonomy" id="40419"/>
    <lineage>
        <taxon>Eukaryota</taxon>
        <taxon>Fungi</taxon>
        <taxon>Dikarya</taxon>
        <taxon>Basidiomycota</taxon>
        <taxon>Agaricomycotina</taxon>
        <taxon>Agaricomycetes</taxon>
        <taxon>Russulales</taxon>
        <taxon>Auriscalpiaceae</taxon>
        <taxon>Auriscalpium</taxon>
    </lineage>
</organism>
<reference evidence="1" key="2">
    <citation type="journal article" date="2022" name="New Phytol.">
        <title>Evolutionary transition to the ectomycorrhizal habit in the genomes of a hyperdiverse lineage of mushroom-forming fungi.</title>
        <authorList>
            <person name="Looney B."/>
            <person name="Miyauchi S."/>
            <person name="Morin E."/>
            <person name="Drula E."/>
            <person name="Courty P.E."/>
            <person name="Kohler A."/>
            <person name="Kuo A."/>
            <person name="LaButti K."/>
            <person name="Pangilinan J."/>
            <person name="Lipzen A."/>
            <person name="Riley R."/>
            <person name="Andreopoulos W."/>
            <person name="He G."/>
            <person name="Johnson J."/>
            <person name="Nolan M."/>
            <person name="Tritt A."/>
            <person name="Barry K.W."/>
            <person name="Grigoriev I.V."/>
            <person name="Nagy L.G."/>
            <person name="Hibbett D."/>
            <person name="Henrissat B."/>
            <person name="Matheny P.B."/>
            <person name="Labbe J."/>
            <person name="Martin F.M."/>
        </authorList>
    </citation>
    <scope>NUCLEOTIDE SEQUENCE</scope>
    <source>
        <strain evidence="1">FP105234-sp</strain>
    </source>
</reference>
<dbReference type="EMBL" id="MU276068">
    <property type="protein sequence ID" value="KAI0042397.1"/>
    <property type="molecule type" value="Genomic_DNA"/>
</dbReference>
<sequence length="732" mass="79092">MSRRSAHMPPPPPPDRDILMGPPPVPHQQPFAPSNAENASQRDYAEKYYKLKRKYFDLEDRHKRTEEELRLSGERNMHMSRERGLLLDRIIELETIASAANPESAMPLQPPSSAFPRSLISNRAQNAFAANLRQAIDEIAAEDPRADAPHPASQSRKRPLDDAQDRSEEDPQDSRKSARRSKGASAAPPANGYVPPADPAEPSGAQPKPLVTTSGKRIRIKPPVPVAPEQQQQQQAPPPHPAAETLRAQYGAPALLPRPTSPASPLSPIASDGEHYHPRHPDGVDFRNGGVPPISSPGLVSESPASLRATAAALPPTSIQRFAKPKRLKAHTVTSKSFSIPMVPRDAHGRPVLPLNVGIMTVISLGEICMREHFHTERYIFPVGYQVQRRYLSANDPSAEVVYNCRILDGGDGPKFQITAADKPDEPIIAGTATGAWSVVVRAANHVRNRQHSNSVSGPDFFGLGQNTIKHLIQELHGADRLKDYVWQKFQEGGSARPLGGRHAAVIPALPEDYGSPPSGTHGHGHERGDSRDSMSGIIEGNVSDVRGMPPEDSRRAARRGSRSSNGPLPDDLPPPPAPYGRHAYAPPPHAQEPAGYAPHLSPAHHHARAHEPPRPHMSPPTPTHHAPSHHASPHPNGQAYHHHTRSRDAPPYRAARSPAESLSLSPPARARPPPSPYAETPPPPRAVPPTFAGIMNAYPAEPYSPRPGSGSDREPGSSRGSASGSGDAERG</sequence>
<accession>A0ACB8REF7</accession>
<evidence type="ECO:0000313" key="2">
    <source>
        <dbReference type="Proteomes" id="UP000814033"/>
    </source>
</evidence>
<name>A0ACB8REF7_9AGAM</name>
<gene>
    <name evidence="1" type="ORF">FA95DRAFT_1598479</name>
</gene>
<dbReference type="Proteomes" id="UP000814033">
    <property type="component" value="Unassembled WGS sequence"/>
</dbReference>
<comment type="caution">
    <text evidence="1">The sequence shown here is derived from an EMBL/GenBank/DDBJ whole genome shotgun (WGS) entry which is preliminary data.</text>
</comment>
<evidence type="ECO:0000313" key="1">
    <source>
        <dbReference type="EMBL" id="KAI0042397.1"/>
    </source>
</evidence>
<proteinExistence type="predicted"/>
<protein>
    <submittedName>
        <fullName evidence="1">Uncharacterized protein</fullName>
    </submittedName>
</protein>
<reference evidence="1" key="1">
    <citation type="submission" date="2021-02" db="EMBL/GenBank/DDBJ databases">
        <authorList>
            <consortium name="DOE Joint Genome Institute"/>
            <person name="Ahrendt S."/>
            <person name="Looney B.P."/>
            <person name="Miyauchi S."/>
            <person name="Morin E."/>
            <person name="Drula E."/>
            <person name="Courty P.E."/>
            <person name="Chicoki N."/>
            <person name="Fauchery L."/>
            <person name="Kohler A."/>
            <person name="Kuo A."/>
            <person name="Labutti K."/>
            <person name="Pangilinan J."/>
            <person name="Lipzen A."/>
            <person name="Riley R."/>
            <person name="Andreopoulos W."/>
            <person name="He G."/>
            <person name="Johnson J."/>
            <person name="Barry K.W."/>
            <person name="Grigoriev I.V."/>
            <person name="Nagy L."/>
            <person name="Hibbett D."/>
            <person name="Henrissat B."/>
            <person name="Matheny P.B."/>
            <person name="Labbe J."/>
            <person name="Martin F."/>
        </authorList>
    </citation>
    <scope>NUCLEOTIDE SEQUENCE</scope>
    <source>
        <strain evidence="1">FP105234-sp</strain>
    </source>
</reference>